<evidence type="ECO:0000313" key="2">
    <source>
        <dbReference type="EMBL" id="MBC2602621.1"/>
    </source>
</evidence>
<dbReference type="Pfam" id="PF00884">
    <property type="entry name" value="Sulfatase"/>
    <property type="match status" value="1"/>
</dbReference>
<comment type="caution">
    <text evidence="2">The sequence shown here is derived from an EMBL/GenBank/DDBJ whole genome shotgun (WGS) entry which is preliminary data.</text>
</comment>
<sequence>MGLLENTLIVYDSDHGCHSRTRGHEYKNTCQESSIRVPGFIRGPGVAGVGRRERSVMHNRTDELAEKQFGRVMAAWEFGEYPEGLWHDR</sequence>
<evidence type="ECO:0000313" key="3">
    <source>
        <dbReference type="Proteomes" id="UP000525652"/>
    </source>
</evidence>
<dbReference type="GO" id="GO:0016787">
    <property type="term" value="F:hydrolase activity"/>
    <property type="evidence" value="ECO:0007669"/>
    <property type="project" value="UniProtKB-KW"/>
</dbReference>
<dbReference type="SUPFAM" id="SSF53649">
    <property type="entry name" value="Alkaline phosphatase-like"/>
    <property type="match status" value="1"/>
</dbReference>
<keyword evidence="2" id="KW-0378">Hydrolase</keyword>
<reference evidence="2 3" key="1">
    <citation type="submission" date="2020-07" db="EMBL/GenBank/DDBJ databases">
        <authorList>
            <person name="Feng X."/>
        </authorList>
    </citation>
    <scope>NUCLEOTIDE SEQUENCE [LARGE SCALE GENOMIC DNA]</scope>
    <source>
        <strain evidence="2 3">JCM14086</strain>
    </source>
</reference>
<dbReference type="AlphaFoldDB" id="A0A7X1AZ28"/>
<proteinExistence type="predicted"/>
<evidence type="ECO:0000259" key="1">
    <source>
        <dbReference type="Pfam" id="PF00884"/>
    </source>
</evidence>
<dbReference type="Gene3D" id="3.40.720.10">
    <property type="entry name" value="Alkaline Phosphatase, subunit A"/>
    <property type="match status" value="1"/>
</dbReference>
<name>A0A7X1AZ28_9BACT</name>
<dbReference type="InterPro" id="IPR000917">
    <property type="entry name" value="Sulfatase_N"/>
</dbReference>
<gene>
    <name evidence="2" type="ORF">H5P30_12635</name>
</gene>
<dbReference type="GO" id="GO:0016740">
    <property type="term" value="F:transferase activity"/>
    <property type="evidence" value="ECO:0007669"/>
    <property type="project" value="UniProtKB-KW"/>
</dbReference>
<accession>A0A7X1AZ28</accession>
<keyword evidence="2" id="KW-0808">Transferase</keyword>
<feature type="domain" description="Sulfatase N-terminal" evidence="1">
    <location>
        <begin position="2"/>
        <end position="52"/>
    </location>
</feature>
<dbReference type="InterPro" id="IPR017850">
    <property type="entry name" value="Alkaline_phosphatase_core_sf"/>
</dbReference>
<organism evidence="2 3">
    <name type="scientific">Puniceicoccus vermicola</name>
    <dbReference type="NCBI Taxonomy" id="388746"/>
    <lineage>
        <taxon>Bacteria</taxon>
        <taxon>Pseudomonadati</taxon>
        <taxon>Verrucomicrobiota</taxon>
        <taxon>Opitutia</taxon>
        <taxon>Puniceicoccales</taxon>
        <taxon>Puniceicoccaceae</taxon>
        <taxon>Puniceicoccus</taxon>
    </lineage>
</organism>
<keyword evidence="3" id="KW-1185">Reference proteome</keyword>
<protein>
    <submittedName>
        <fullName evidence="2">Sulfatase-like hydrolase/transferase</fullName>
    </submittedName>
</protein>
<dbReference type="Proteomes" id="UP000525652">
    <property type="component" value="Unassembled WGS sequence"/>
</dbReference>
<dbReference type="EMBL" id="JACHVA010000101">
    <property type="protein sequence ID" value="MBC2602621.1"/>
    <property type="molecule type" value="Genomic_DNA"/>
</dbReference>